<feature type="transmembrane region" description="Helical" evidence="1">
    <location>
        <begin position="193"/>
        <end position="217"/>
    </location>
</feature>
<keyword evidence="1" id="KW-0472">Membrane</keyword>
<feature type="non-terminal residue" evidence="2">
    <location>
        <position position="605"/>
    </location>
</feature>
<dbReference type="Proteomes" id="UP000231246">
    <property type="component" value="Unassembled WGS sequence"/>
</dbReference>
<proteinExistence type="predicted"/>
<dbReference type="EMBL" id="PCTA01000006">
    <property type="protein sequence ID" value="PIP62047.1"/>
    <property type="molecule type" value="Genomic_DNA"/>
</dbReference>
<keyword evidence="1" id="KW-1133">Transmembrane helix</keyword>
<protein>
    <submittedName>
        <fullName evidence="2">Uncharacterized protein</fullName>
    </submittedName>
</protein>
<evidence type="ECO:0000256" key="1">
    <source>
        <dbReference type="SAM" id="Phobius"/>
    </source>
</evidence>
<reference evidence="2 3" key="1">
    <citation type="submission" date="2017-09" db="EMBL/GenBank/DDBJ databases">
        <title>Depth-based differentiation of microbial function through sediment-hosted aquifers and enrichment of novel symbionts in the deep terrestrial subsurface.</title>
        <authorList>
            <person name="Probst A.J."/>
            <person name="Ladd B."/>
            <person name="Jarett J.K."/>
            <person name="Geller-Mcgrath D.E."/>
            <person name="Sieber C.M."/>
            <person name="Emerson J.B."/>
            <person name="Anantharaman K."/>
            <person name="Thomas B.C."/>
            <person name="Malmstrom R."/>
            <person name="Stieglmeier M."/>
            <person name="Klingl A."/>
            <person name="Woyke T."/>
            <person name="Ryan C.M."/>
            <person name="Banfield J.F."/>
        </authorList>
    </citation>
    <scope>NUCLEOTIDE SEQUENCE [LARGE SCALE GENOMIC DNA]</scope>
    <source>
        <strain evidence="2">CG22_combo_CG10-13_8_21_14_all_38_20</strain>
    </source>
</reference>
<organism evidence="2 3">
    <name type="scientific">Candidatus Roizmanbacteria bacterium CG22_combo_CG10-13_8_21_14_all_38_20</name>
    <dbReference type="NCBI Taxonomy" id="1974862"/>
    <lineage>
        <taxon>Bacteria</taxon>
        <taxon>Candidatus Roizmaniibacteriota</taxon>
    </lineage>
</organism>
<evidence type="ECO:0000313" key="3">
    <source>
        <dbReference type="Proteomes" id="UP000231246"/>
    </source>
</evidence>
<accession>A0A2H0BWJ1</accession>
<sequence length="605" mass="65521">MPKVQNSTGPDNWLSMADASKLVPYSSEYLSLLARKKKLTSKKIGNAWYTTKEALGEYQKRQMLRAKMENGDIRSLDQLKSYRGDLRKHGIQVKDEPVKNVLPKVYKSKLTLLERAQAFVNKIISGDENVLPNVWPNAEKLSEEENFNSLDNFSETSDIEQALEKVMDRKLSHKSFHNKEKFSSLKLVLSSKFLVAMTLVAFVLFATLPIPVVFGFFDRTLNFVKETINDSNTVLGFRPGTHENEILLLNDKGDIAIMGHIETEGQLRSYIKDGIAPIVVDSTTEVANLNAEYVGGTRANEFTLAFVTKNGNFTSEDVVLDGNVEIGKTLRVKGATKLLSTLEVGDDLKVFGNAEFRQALDVFGEAYFEGIVRLQDDLSVGGNLNVNKNIKVRGSLELGSSIVGKGASFTYANVSGDFSAKGDVILGDTVMGNATSTSIYSGSATFGTVTISTVNLDNITFTNATGTNATTTNLYTSLLTVGDNKLIVNSSGQVGIGTGTPDASALVEISSTEAGFLAPRMTTAQRDAIASPASGLFLYNTTTNKYNVYNGTEWKSVGSTAIGGDVEDGTDGSVLFVGAGGLLAQDNANFFWNETTKELLLANLS</sequence>
<dbReference type="AlphaFoldDB" id="A0A2H0BWJ1"/>
<comment type="caution">
    <text evidence="2">The sequence shown here is derived from an EMBL/GenBank/DDBJ whole genome shotgun (WGS) entry which is preliminary data.</text>
</comment>
<gene>
    <name evidence="2" type="ORF">COW99_00875</name>
</gene>
<keyword evidence="1" id="KW-0812">Transmembrane</keyword>
<evidence type="ECO:0000313" key="2">
    <source>
        <dbReference type="EMBL" id="PIP62047.1"/>
    </source>
</evidence>
<name>A0A2H0BWJ1_9BACT</name>